<dbReference type="EMBL" id="JBCLSH010000035">
    <property type="protein sequence ID" value="MEY8444226.1"/>
    <property type="molecule type" value="Genomic_DNA"/>
</dbReference>
<reference evidence="8 9" key="1">
    <citation type="submission" date="2024-03" db="EMBL/GenBank/DDBJ databases">
        <title>Mouse gut bacterial collection (mGBC) of GemPharmatech.</title>
        <authorList>
            <person name="He Y."/>
            <person name="Dong L."/>
            <person name="Wu D."/>
            <person name="Gao X."/>
            <person name="Lin Z."/>
        </authorList>
    </citation>
    <scope>NUCLEOTIDE SEQUENCE [LARGE SCALE GENOMIC DNA]</scope>
    <source>
        <strain evidence="8 9">61-15</strain>
    </source>
</reference>
<evidence type="ECO:0000256" key="5">
    <source>
        <dbReference type="ARBA" id="ARBA00022989"/>
    </source>
</evidence>
<comment type="function">
    <text evidence="7">Catalyzes the transfer of the diacylglyceryl group from phosphatidylglycerol to the sulfhydryl group of the N-terminal cysteine of a prolipoprotein, the first step in the formation of mature lipoproteins.</text>
</comment>
<feature type="transmembrane region" description="Helical" evidence="7">
    <location>
        <begin position="206"/>
        <end position="224"/>
    </location>
</feature>
<dbReference type="PANTHER" id="PTHR30589">
    <property type="entry name" value="PROLIPOPROTEIN DIACYLGLYCERYL TRANSFERASE"/>
    <property type="match status" value="1"/>
</dbReference>
<keyword evidence="6 7" id="KW-0472">Membrane</keyword>
<dbReference type="EC" id="2.5.1.145" evidence="7"/>
<accession>A0ABV4D3Y0</accession>
<name>A0ABV4D3Y0_9LACT</name>
<evidence type="ECO:0000256" key="2">
    <source>
        <dbReference type="ARBA" id="ARBA00022475"/>
    </source>
</evidence>
<keyword evidence="9" id="KW-1185">Reference proteome</keyword>
<comment type="catalytic activity">
    <reaction evidence="7">
        <text>L-cysteinyl-[prolipoprotein] + a 1,2-diacyl-sn-glycero-3-phospho-(1'-sn-glycerol) = an S-1,2-diacyl-sn-glyceryl-L-cysteinyl-[prolipoprotein] + sn-glycerol 1-phosphate + H(+)</text>
        <dbReference type="Rhea" id="RHEA:56712"/>
        <dbReference type="Rhea" id="RHEA-COMP:14679"/>
        <dbReference type="Rhea" id="RHEA-COMP:14680"/>
        <dbReference type="ChEBI" id="CHEBI:15378"/>
        <dbReference type="ChEBI" id="CHEBI:29950"/>
        <dbReference type="ChEBI" id="CHEBI:57685"/>
        <dbReference type="ChEBI" id="CHEBI:64716"/>
        <dbReference type="ChEBI" id="CHEBI:140658"/>
        <dbReference type="EC" id="2.5.1.145"/>
    </reaction>
</comment>
<feature type="transmembrane region" description="Helical" evidence="7">
    <location>
        <begin position="176"/>
        <end position="194"/>
    </location>
</feature>
<feature type="transmembrane region" description="Helical" evidence="7">
    <location>
        <begin position="56"/>
        <end position="75"/>
    </location>
</feature>
<sequence>MNYFPNLAINKIALELGPFSIHWYAIFIVAGASLGVWLACKEAPRRGLTADDVIDYILWAFPIALIGVRAYYVAFEWGYYSQHPGEIIALWDGGGAIYGGLIAGAIVLFIFSYYRMINPLDLLDISVPGVLIGQAIGRWGNFINQEAYGEAVSKLNYLPSFIREQMFIDGAYRVPTFLYESIGTFTGFLIIMIFRHRLPGLKRGEIFAFYLIWYGLVRFIVEGMRTDSLMLGALRISQIFSALMVIAGIAFILIRRLKKFD</sequence>
<evidence type="ECO:0000256" key="7">
    <source>
        <dbReference type="HAMAP-Rule" id="MF_01147"/>
    </source>
</evidence>
<evidence type="ECO:0000256" key="6">
    <source>
        <dbReference type="ARBA" id="ARBA00023136"/>
    </source>
</evidence>
<evidence type="ECO:0000256" key="1">
    <source>
        <dbReference type="ARBA" id="ARBA00007150"/>
    </source>
</evidence>
<keyword evidence="2 7" id="KW-1003">Cell membrane</keyword>
<feature type="transmembrane region" description="Helical" evidence="7">
    <location>
        <begin position="20"/>
        <end position="40"/>
    </location>
</feature>
<dbReference type="GO" id="GO:0008961">
    <property type="term" value="F:phosphatidylglycerol-prolipoprotein diacylglyceryl transferase activity"/>
    <property type="evidence" value="ECO:0007669"/>
    <property type="project" value="UniProtKB-EC"/>
</dbReference>
<comment type="caution">
    <text evidence="8">The sequence shown here is derived from an EMBL/GenBank/DDBJ whole genome shotgun (WGS) entry which is preliminary data.</text>
</comment>
<dbReference type="RefSeq" id="WP_369948675.1">
    <property type="nucleotide sequence ID" value="NZ_JBCLSH010000035.1"/>
</dbReference>
<dbReference type="Pfam" id="PF01790">
    <property type="entry name" value="LGT"/>
    <property type="match status" value="1"/>
</dbReference>
<keyword evidence="3 7" id="KW-0808">Transferase</keyword>
<dbReference type="InterPro" id="IPR001640">
    <property type="entry name" value="Lgt"/>
</dbReference>
<comment type="subcellular location">
    <subcellularLocation>
        <location evidence="7">Cell membrane</location>
        <topology evidence="7">Multi-pass membrane protein</topology>
    </subcellularLocation>
</comment>
<proteinExistence type="inferred from homology"/>
<feature type="binding site" evidence="7">
    <location>
        <position position="138"/>
    </location>
    <ligand>
        <name>a 1,2-diacyl-sn-glycero-3-phospho-(1'-sn-glycerol)</name>
        <dbReference type="ChEBI" id="CHEBI:64716"/>
    </ligand>
</feature>
<feature type="transmembrane region" description="Helical" evidence="7">
    <location>
        <begin position="236"/>
        <end position="254"/>
    </location>
</feature>
<evidence type="ECO:0000313" key="9">
    <source>
        <dbReference type="Proteomes" id="UP001565283"/>
    </source>
</evidence>
<feature type="transmembrane region" description="Helical" evidence="7">
    <location>
        <begin position="95"/>
        <end position="114"/>
    </location>
</feature>
<comment type="pathway">
    <text evidence="7">Protein modification; lipoprotein biosynthesis (diacylglyceryl transfer).</text>
</comment>
<evidence type="ECO:0000313" key="8">
    <source>
        <dbReference type="EMBL" id="MEY8444226.1"/>
    </source>
</evidence>
<dbReference type="PROSITE" id="PS01311">
    <property type="entry name" value="LGT"/>
    <property type="match status" value="1"/>
</dbReference>
<gene>
    <name evidence="7 8" type="primary">lgt</name>
    <name evidence="8" type="ORF">AALA52_08290</name>
</gene>
<keyword evidence="4 7" id="KW-0812">Transmembrane</keyword>
<organism evidence="8 9">
    <name type="scientific">Lactococcus ileimucosae</name>
    <dbReference type="NCBI Taxonomy" id="2941329"/>
    <lineage>
        <taxon>Bacteria</taxon>
        <taxon>Bacillati</taxon>
        <taxon>Bacillota</taxon>
        <taxon>Bacilli</taxon>
        <taxon>Lactobacillales</taxon>
        <taxon>Streptococcaceae</taxon>
        <taxon>Lactococcus</taxon>
    </lineage>
</organism>
<dbReference type="NCBIfam" id="TIGR00544">
    <property type="entry name" value="lgt"/>
    <property type="match status" value="1"/>
</dbReference>
<evidence type="ECO:0000256" key="3">
    <source>
        <dbReference type="ARBA" id="ARBA00022679"/>
    </source>
</evidence>
<dbReference type="Proteomes" id="UP001565283">
    <property type="component" value="Unassembled WGS sequence"/>
</dbReference>
<protein>
    <recommendedName>
        <fullName evidence="7">Phosphatidylglycerol--prolipoprotein diacylglyceryl transferase</fullName>
        <ecNumber evidence="7">2.5.1.145</ecNumber>
    </recommendedName>
</protein>
<dbReference type="HAMAP" id="MF_01147">
    <property type="entry name" value="Lgt"/>
    <property type="match status" value="1"/>
</dbReference>
<evidence type="ECO:0000256" key="4">
    <source>
        <dbReference type="ARBA" id="ARBA00022692"/>
    </source>
</evidence>
<comment type="similarity">
    <text evidence="1 7">Belongs to the Lgt family.</text>
</comment>
<dbReference type="PANTHER" id="PTHR30589:SF0">
    <property type="entry name" value="PHOSPHATIDYLGLYCEROL--PROLIPOPROTEIN DIACYLGLYCERYL TRANSFERASE"/>
    <property type="match status" value="1"/>
</dbReference>
<keyword evidence="5 7" id="KW-1133">Transmembrane helix</keyword>